<protein>
    <submittedName>
        <fullName evidence="1">Uncharacterized protein</fullName>
    </submittedName>
</protein>
<accession>A0A444JNR0</accession>
<name>A0A444JNR0_9GAMM</name>
<sequence>MDIESDLFYIASSYHLDGFEYEEFADNERVCTINARWGVFGEEKKFHPRLGNETIETKKP</sequence>
<dbReference type="Proteomes" id="UP000287563">
    <property type="component" value="Unassembled WGS sequence"/>
</dbReference>
<gene>
    <name evidence="1" type="ORF">EDI28_13325</name>
</gene>
<reference evidence="1 2" key="1">
    <citation type="submission" date="2018-11" db="EMBL/GenBank/DDBJ databases">
        <title>Photobacterium sp. BEI247 sp. nov., a marine bacterium isolated from Yongle Blue Hole in the South China Sea.</title>
        <authorList>
            <person name="Wang X."/>
        </authorList>
    </citation>
    <scope>NUCLEOTIDE SEQUENCE [LARGE SCALE GENOMIC DNA]</scope>
    <source>
        <strain evidence="2">BEI247</strain>
    </source>
</reference>
<dbReference type="AlphaFoldDB" id="A0A444JNR0"/>
<evidence type="ECO:0000313" key="1">
    <source>
        <dbReference type="EMBL" id="RWX54730.1"/>
    </source>
</evidence>
<proteinExistence type="predicted"/>
<keyword evidence="2" id="KW-1185">Reference proteome</keyword>
<dbReference type="EMBL" id="RJLM01000005">
    <property type="protein sequence ID" value="RWX54730.1"/>
    <property type="molecule type" value="Genomic_DNA"/>
</dbReference>
<evidence type="ECO:0000313" key="2">
    <source>
        <dbReference type="Proteomes" id="UP000287563"/>
    </source>
</evidence>
<comment type="caution">
    <text evidence="1">The sequence shown here is derived from an EMBL/GenBank/DDBJ whole genome shotgun (WGS) entry which is preliminary data.</text>
</comment>
<organism evidence="1 2">
    <name type="scientific">Photobacterium chitinilyticum</name>
    <dbReference type="NCBI Taxonomy" id="2485123"/>
    <lineage>
        <taxon>Bacteria</taxon>
        <taxon>Pseudomonadati</taxon>
        <taxon>Pseudomonadota</taxon>
        <taxon>Gammaproteobacteria</taxon>
        <taxon>Vibrionales</taxon>
        <taxon>Vibrionaceae</taxon>
        <taxon>Photobacterium</taxon>
    </lineage>
</organism>